<dbReference type="EMBL" id="JXXZ01000001">
    <property type="protein sequence ID" value="KJZ02228.1"/>
    <property type="molecule type" value="Genomic_DNA"/>
</dbReference>
<dbReference type="GO" id="GO:0030145">
    <property type="term" value="F:manganese ion binding"/>
    <property type="evidence" value="ECO:0007669"/>
    <property type="project" value="InterPro"/>
</dbReference>
<evidence type="ECO:0000313" key="6">
    <source>
        <dbReference type="Proteomes" id="UP000033664"/>
    </source>
</evidence>
<evidence type="ECO:0000256" key="1">
    <source>
        <dbReference type="ARBA" id="ARBA00005750"/>
    </source>
</evidence>
<comment type="catalytic activity">
    <reaction evidence="4">
        <text>O-phospho-L-tyrosyl-[protein] + H2O = L-tyrosyl-[protein] + phosphate</text>
        <dbReference type="Rhea" id="RHEA:10684"/>
        <dbReference type="Rhea" id="RHEA-COMP:10136"/>
        <dbReference type="Rhea" id="RHEA-COMP:20101"/>
        <dbReference type="ChEBI" id="CHEBI:15377"/>
        <dbReference type="ChEBI" id="CHEBI:43474"/>
        <dbReference type="ChEBI" id="CHEBI:46858"/>
        <dbReference type="ChEBI" id="CHEBI:61978"/>
        <dbReference type="EC" id="3.1.3.48"/>
    </reaction>
</comment>
<dbReference type="GO" id="GO:0004725">
    <property type="term" value="F:protein tyrosine phosphatase activity"/>
    <property type="evidence" value="ECO:0007669"/>
    <property type="project" value="UniProtKB-EC"/>
</dbReference>
<gene>
    <name evidence="5" type="ORF">TW72_00695</name>
</gene>
<dbReference type="GeneID" id="58227002"/>
<comment type="caution">
    <text evidence="5">The sequence shown here is derived from an EMBL/GenBank/DDBJ whole genome shotgun (WGS) entry which is preliminary data.</text>
</comment>
<dbReference type="OrthoDB" id="9788539at2"/>
<reference evidence="5 6" key="1">
    <citation type="journal article" date="2015" name="BMC Genomics">
        <title>Genome mining reveals unlocked bioactive potential of marine Gram-negative bacteria.</title>
        <authorList>
            <person name="Machado H."/>
            <person name="Sonnenschein E.C."/>
            <person name="Melchiorsen J."/>
            <person name="Gram L."/>
        </authorList>
    </citation>
    <scope>NUCLEOTIDE SEQUENCE [LARGE SCALE GENOMIC DNA]</scope>
    <source>
        <strain evidence="5 6">S3137</strain>
    </source>
</reference>
<organism evidence="5 6">
    <name type="scientific">Pseudoalteromonas ruthenica</name>
    <dbReference type="NCBI Taxonomy" id="151081"/>
    <lineage>
        <taxon>Bacteria</taxon>
        <taxon>Pseudomonadati</taxon>
        <taxon>Pseudomonadota</taxon>
        <taxon>Gammaproteobacteria</taxon>
        <taxon>Alteromonadales</taxon>
        <taxon>Pseudoalteromonadaceae</taxon>
        <taxon>Pseudoalteromonas</taxon>
    </lineage>
</organism>
<dbReference type="PIRSF" id="PIRSF016557">
    <property type="entry name" value="Caps_synth_CpsB"/>
    <property type="match status" value="1"/>
</dbReference>
<name>A0A0F4Q3J6_9GAMM</name>
<dbReference type="Pfam" id="PF19567">
    <property type="entry name" value="CpsB_CapC"/>
    <property type="match status" value="1"/>
</dbReference>
<dbReference type="EC" id="3.1.3.48" evidence="2"/>
<dbReference type="AlphaFoldDB" id="A0A0F4Q3J6"/>
<dbReference type="Gene3D" id="3.20.20.140">
    <property type="entry name" value="Metal-dependent hydrolases"/>
    <property type="match status" value="1"/>
</dbReference>
<protein>
    <recommendedName>
        <fullName evidence="2">protein-tyrosine-phosphatase</fullName>
        <ecNumber evidence="2">3.1.3.48</ecNumber>
    </recommendedName>
</protein>
<sequence length="240" mass="27055">MIDIHNHVLAGIDDGPQQWQHSIAMLEQAKAQGISHVVVTPHLHFGRFDNIQPVVAQSFARLQQAIREQQLDIHVAFASEVRIDSQIMAALSRDLIALFHGQGPERAILLELPHSHVPLGADKLITWLNRQGLTVVLPHPERNREIKAKPHLLARFKRLGCLIQVTAGSLLGDFGDDSEKLAVQWLEQGDVDLIASDAHSCERRPFRLAQARERSEQLVGKELAQRYTKENPWRLCQGLF</sequence>
<dbReference type="PANTHER" id="PTHR39181:SF1">
    <property type="entry name" value="TYROSINE-PROTEIN PHOSPHATASE YWQE"/>
    <property type="match status" value="1"/>
</dbReference>
<evidence type="ECO:0000256" key="3">
    <source>
        <dbReference type="ARBA" id="ARBA00022801"/>
    </source>
</evidence>
<dbReference type="eggNOG" id="COG4464">
    <property type="taxonomic scope" value="Bacteria"/>
</dbReference>
<evidence type="ECO:0000256" key="2">
    <source>
        <dbReference type="ARBA" id="ARBA00013064"/>
    </source>
</evidence>
<dbReference type="InterPro" id="IPR016195">
    <property type="entry name" value="Pol/histidinol_Pase-like"/>
</dbReference>
<keyword evidence="3" id="KW-0378">Hydrolase</keyword>
<evidence type="ECO:0000256" key="4">
    <source>
        <dbReference type="ARBA" id="ARBA00051722"/>
    </source>
</evidence>
<comment type="similarity">
    <text evidence="1">Belongs to the metallo-dependent hydrolases superfamily. CpsB/CapC family.</text>
</comment>
<dbReference type="RefSeq" id="WP_045978972.1">
    <property type="nucleotide sequence ID" value="NZ_JXXY01000005.1"/>
</dbReference>
<dbReference type="PATRIC" id="fig|151081.8.peg.1321"/>
<proteinExistence type="inferred from homology"/>
<keyword evidence="6" id="KW-1185">Reference proteome</keyword>
<dbReference type="PANTHER" id="PTHR39181">
    <property type="entry name" value="TYROSINE-PROTEIN PHOSPHATASE YWQE"/>
    <property type="match status" value="1"/>
</dbReference>
<dbReference type="SUPFAM" id="SSF89550">
    <property type="entry name" value="PHP domain-like"/>
    <property type="match status" value="1"/>
</dbReference>
<dbReference type="Proteomes" id="UP000033664">
    <property type="component" value="Unassembled WGS sequence"/>
</dbReference>
<dbReference type="InterPro" id="IPR016667">
    <property type="entry name" value="Caps_polysacc_synth_CpsB/CapC"/>
</dbReference>
<evidence type="ECO:0000313" key="5">
    <source>
        <dbReference type="EMBL" id="KJZ02228.1"/>
    </source>
</evidence>
<accession>A0A0F4Q3J6</accession>